<evidence type="ECO:0000313" key="2">
    <source>
        <dbReference type="Proteomes" id="UP000265618"/>
    </source>
</evidence>
<organism evidence="1 2">
    <name type="scientific">Kipferlia bialata</name>
    <dbReference type="NCBI Taxonomy" id="797122"/>
    <lineage>
        <taxon>Eukaryota</taxon>
        <taxon>Metamonada</taxon>
        <taxon>Carpediemonas-like organisms</taxon>
        <taxon>Kipferlia</taxon>
    </lineage>
</organism>
<dbReference type="Proteomes" id="UP000265618">
    <property type="component" value="Unassembled WGS sequence"/>
</dbReference>
<name>A0A9K3CUN5_9EUKA</name>
<sequence length="327" mass="36633">MVPKCYRELSRQVVKERERPQMLFPIGGNSAIAYQPSYEGCRHRMQILSVVSDGTVERTDIQVPLWGDTQPYHVTIVPSEFGEVYVLVTRSESISGAGGAIVGTAYAWTSLWILALDTLVWRQVQYKEEDLWPSGRVYPSCGVIDGRLILVGGVSGEKIVPTETGGQRYIQTHASDCWTMDTETLQWERLSNLGLQSTPPGVPVAIRDTLYWIGNTEAVTYSTRCGFRTEQTYTSGRSMYCGPQWTPSDVIGMMQTNDDIGSITMSVFDTLSLFHTATMPIELQDDDSNYWLSDVCMVNPYIMLLLHNDALVVAEIENDIMPIDKCL</sequence>
<protein>
    <submittedName>
        <fullName evidence="1">Uncharacterized protein</fullName>
    </submittedName>
</protein>
<keyword evidence="2" id="KW-1185">Reference proteome</keyword>
<gene>
    <name evidence="1" type="ORF">KIPB_005012</name>
</gene>
<dbReference type="SUPFAM" id="SSF117281">
    <property type="entry name" value="Kelch motif"/>
    <property type="match status" value="1"/>
</dbReference>
<proteinExistence type="predicted"/>
<accession>A0A9K3CUN5</accession>
<dbReference type="AlphaFoldDB" id="A0A9K3CUN5"/>
<dbReference type="InterPro" id="IPR015915">
    <property type="entry name" value="Kelch-typ_b-propeller"/>
</dbReference>
<dbReference type="EMBL" id="BDIP01001132">
    <property type="protein sequence ID" value="GIQ83658.1"/>
    <property type="molecule type" value="Genomic_DNA"/>
</dbReference>
<dbReference type="Gene3D" id="2.120.10.80">
    <property type="entry name" value="Kelch-type beta propeller"/>
    <property type="match status" value="1"/>
</dbReference>
<evidence type="ECO:0000313" key="1">
    <source>
        <dbReference type="EMBL" id="GIQ83658.1"/>
    </source>
</evidence>
<reference evidence="1 2" key="1">
    <citation type="journal article" date="2018" name="PLoS ONE">
        <title>The draft genome of Kipferlia bialata reveals reductive genome evolution in fornicate parasites.</title>
        <authorList>
            <person name="Tanifuji G."/>
            <person name="Takabayashi S."/>
            <person name="Kume K."/>
            <person name="Takagi M."/>
            <person name="Nakayama T."/>
            <person name="Kamikawa R."/>
            <person name="Inagaki Y."/>
            <person name="Hashimoto T."/>
        </authorList>
    </citation>
    <scope>NUCLEOTIDE SEQUENCE [LARGE SCALE GENOMIC DNA]</scope>
    <source>
        <strain evidence="1">NY0173</strain>
    </source>
</reference>
<comment type="caution">
    <text evidence="1">The sequence shown here is derived from an EMBL/GenBank/DDBJ whole genome shotgun (WGS) entry which is preliminary data.</text>
</comment>